<comment type="caution">
    <text evidence="1">The sequence shown here is derived from an EMBL/GenBank/DDBJ whole genome shotgun (WGS) entry which is preliminary data.</text>
</comment>
<reference evidence="1" key="1">
    <citation type="submission" date="2019-06" db="EMBL/GenBank/DDBJ databases">
        <authorList>
            <person name="Zheng W."/>
        </authorList>
    </citation>
    <scope>NUCLEOTIDE SEQUENCE</scope>
    <source>
        <strain evidence="1">QDHG01</strain>
    </source>
</reference>
<gene>
    <name evidence="1" type="ORF">FGO68_gene5009</name>
</gene>
<evidence type="ECO:0000313" key="1">
    <source>
        <dbReference type="EMBL" id="TNV78770.1"/>
    </source>
</evidence>
<evidence type="ECO:0000313" key="2">
    <source>
        <dbReference type="Proteomes" id="UP000785679"/>
    </source>
</evidence>
<proteinExistence type="predicted"/>
<organism evidence="1 2">
    <name type="scientific">Halteria grandinella</name>
    <dbReference type="NCBI Taxonomy" id="5974"/>
    <lineage>
        <taxon>Eukaryota</taxon>
        <taxon>Sar</taxon>
        <taxon>Alveolata</taxon>
        <taxon>Ciliophora</taxon>
        <taxon>Intramacronucleata</taxon>
        <taxon>Spirotrichea</taxon>
        <taxon>Stichotrichia</taxon>
        <taxon>Sporadotrichida</taxon>
        <taxon>Halteriidae</taxon>
        <taxon>Halteria</taxon>
    </lineage>
</organism>
<dbReference type="AlphaFoldDB" id="A0A8J8T1V1"/>
<dbReference type="EMBL" id="RRYP01009875">
    <property type="protein sequence ID" value="TNV78770.1"/>
    <property type="molecule type" value="Genomic_DNA"/>
</dbReference>
<name>A0A8J8T1V1_HALGN</name>
<sequence length="238" mass="27135">MPSLRTQQMPRKIAGVFESVISMRMWSHQHSRKWGSMCCHDSSRNSSNMLHRWHTIASLSTNDARNQSTQCTRKQWSIWSHTCSSVSSQWSSYIRIQEAKQSPPAIRPEVQYEYDEASVYERELHDYALPSLVGVEHLVEEGIQVAEGAHEDCDCDDAAPSVCTQDLCVLWGVLGGHWSQVIVEEGRGPDVGEGAQEDKLNLIGHVRDEGWHINQYIRIFPNQTQYVLVLMDINMPLI</sequence>
<accession>A0A8J8T1V1</accession>
<keyword evidence="2" id="KW-1185">Reference proteome</keyword>
<protein>
    <submittedName>
        <fullName evidence="1">Uncharacterized protein</fullName>
    </submittedName>
</protein>
<dbReference type="Proteomes" id="UP000785679">
    <property type="component" value="Unassembled WGS sequence"/>
</dbReference>